<reference evidence="2" key="1">
    <citation type="submission" date="2016-01" db="EMBL/GenBank/DDBJ databases">
        <title>Complete Genome Sequences of Four Plutella xylostella Granulovirus Isolates.</title>
        <authorList>
            <person name="Spence R.J."/>
            <person name="Noune C."/>
            <person name="Hauxwell C."/>
        </authorList>
    </citation>
    <scope>NUCLEOTIDE SEQUENCE</scope>
    <source>
        <strain evidence="1">PxGV_C</strain>
        <strain evidence="2">PxGV_K</strain>
        <strain evidence="3">PxGV_M</strain>
        <strain evidence="4">PxGV_T</strain>
    </source>
</reference>
<dbReference type="EMBL" id="KU529791">
    <property type="protein sequence ID" value="AMQ35721.1"/>
    <property type="molecule type" value="Genomic_DNA"/>
</dbReference>
<proteinExistence type="predicted"/>
<gene>
    <name evidence="2" type="primary">PxGV-Korf109</name>
    <name evidence="1" type="synonym">PxGV-Corf109</name>
    <name evidence="3" type="synonym">PxGV-Morf109</name>
    <name evidence="4" type="synonym">PxGV-Torf109</name>
</gene>
<evidence type="ECO:0000313" key="1">
    <source>
        <dbReference type="EMBL" id="AMQ35721.1"/>
    </source>
</evidence>
<dbReference type="EMBL" id="KU529792">
    <property type="protein sequence ID" value="AMQ35838.1"/>
    <property type="molecule type" value="Genomic_DNA"/>
</dbReference>
<evidence type="ECO:0000313" key="2">
    <source>
        <dbReference type="EMBL" id="AMQ35838.1"/>
    </source>
</evidence>
<dbReference type="EMBL" id="KU529793">
    <property type="protein sequence ID" value="AMQ35955.1"/>
    <property type="molecule type" value="Genomic_DNA"/>
</dbReference>
<accession>A0A142DW70</accession>
<evidence type="ECO:0000313" key="4">
    <source>
        <dbReference type="EMBL" id="AMQ36072.1"/>
    </source>
</evidence>
<protein>
    <submittedName>
        <fullName evidence="1">PxGV-Corf109 protein</fullName>
    </submittedName>
    <submittedName>
        <fullName evidence="2">PxGV-Korf109 protein</fullName>
    </submittedName>
    <submittedName>
        <fullName evidence="3">PxGV-Morf109 protein</fullName>
    </submittedName>
    <submittedName>
        <fullName evidence="4">PxGV-Torf109 protein</fullName>
    </submittedName>
</protein>
<sequence>MSLRNVVYMLNGEGFAIERQNDGTAKLTAKNPSVNPDIGYVVLIEDHIDKFLNVLKQNYPNTVLLGHTKYDYSTVCSDAVIKKVISNHVDVKMKAITSLVVCACENFTIGSDGRLVFPQKTVFYVTIVEHLECVNDVIEAVHRKYGDNLTLLKRCFVPPIQHVPDSLKNHLLYKLFDDIFDCVDFKIKMLTL</sequence>
<dbReference type="EMBL" id="KU529794">
    <property type="protein sequence ID" value="AMQ36072.1"/>
    <property type="molecule type" value="Genomic_DNA"/>
</dbReference>
<evidence type="ECO:0000313" key="3">
    <source>
        <dbReference type="EMBL" id="AMQ35955.1"/>
    </source>
</evidence>
<organism evidence="2">
    <name type="scientific">Plutella xylostella granulovirus</name>
    <dbReference type="NCBI Taxonomy" id="98383"/>
    <lineage>
        <taxon>Viruses</taxon>
        <taxon>Viruses incertae sedis</taxon>
        <taxon>Naldaviricetes</taxon>
        <taxon>Lefavirales</taxon>
        <taxon>Baculoviridae</taxon>
        <taxon>Betabaculovirus</taxon>
        <taxon>Betabaculovirus pluxylostellae</taxon>
    </lineage>
</organism>
<name>A0A142DW70_9BBAC</name>